<dbReference type="EMBL" id="LAZR01003978">
    <property type="protein sequence ID" value="KKN12919.1"/>
    <property type="molecule type" value="Genomic_DNA"/>
</dbReference>
<protein>
    <submittedName>
        <fullName evidence="2">Uncharacterized protein</fullName>
    </submittedName>
</protein>
<accession>A0A0F9N4M1</accession>
<sequence>MIKKIIAWMKNNKPLDWTWIIIIVLSIKVLHRELVWFLMMFTGLVSYPKKIDYIPIMEKAGERIGDAYTTGMIKIYEAGFNLGGSLHPYNIIIAKIISYGITALLIFLICYILFLMIHIFIYKRRE</sequence>
<keyword evidence="1" id="KW-1133">Transmembrane helix</keyword>
<proteinExistence type="predicted"/>
<evidence type="ECO:0000313" key="2">
    <source>
        <dbReference type="EMBL" id="KKN12919.1"/>
    </source>
</evidence>
<gene>
    <name evidence="2" type="ORF">LCGC14_1011540</name>
</gene>
<keyword evidence="1" id="KW-0472">Membrane</keyword>
<reference evidence="2" key="1">
    <citation type="journal article" date="2015" name="Nature">
        <title>Complex archaea that bridge the gap between prokaryotes and eukaryotes.</title>
        <authorList>
            <person name="Spang A."/>
            <person name="Saw J.H."/>
            <person name="Jorgensen S.L."/>
            <person name="Zaremba-Niedzwiedzka K."/>
            <person name="Martijn J."/>
            <person name="Lind A.E."/>
            <person name="van Eijk R."/>
            <person name="Schleper C."/>
            <person name="Guy L."/>
            <person name="Ettema T.J."/>
        </authorList>
    </citation>
    <scope>NUCLEOTIDE SEQUENCE</scope>
</reference>
<organism evidence="2">
    <name type="scientific">marine sediment metagenome</name>
    <dbReference type="NCBI Taxonomy" id="412755"/>
    <lineage>
        <taxon>unclassified sequences</taxon>
        <taxon>metagenomes</taxon>
        <taxon>ecological metagenomes</taxon>
    </lineage>
</organism>
<evidence type="ECO:0000256" key="1">
    <source>
        <dbReference type="SAM" id="Phobius"/>
    </source>
</evidence>
<dbReference type="AlphaFoldDB" id="A0A0F9N4M1"/>
<keyword evidence="1" id="KW-0812">Transmembrane</keyword>
<feature type="transmembrane region" description="Helical" evidence="1">
    <location>
        <begin position="96"/>
        <end position="122"/>
    </location>
</feature>
<feature type="transmembrane region" description="Helical" evidence="1">
    <location>
        <begin position="20"/>
        <end position="39"/>
    </location>
</feature>
<name>A0A0F9N4M1_9ZZZZ</name>
<comment type="caution">
    <text evidence="2">The sequence shown here is derived from an EMBL/GenBank/DDBJ whole genome shotgun (WGS) entry which is preliminary data.</text>
</comment>